<dbReference type="Proteomes" id="UP000749559">
    <property type="component" value="Unassembled WGS sequence"/>
</dbReference>
<evidence type="ECO:0000256" key="8">
    <source>
        <dbReference type="ARBA" id="ARBA00023224"/>
    </source>
</evidence>
<dbReference type="PANTHER" id="PTHR24228">
    <property type="entry name" value="B2 BRADYKININ RECEPTOR/ANGIOTENSIN II RECEPTOR"/>
    <property type="match status" value="1"/>
</dbReference>
<protein>
    <submittedName>
        <fullName evidence="9">Uncharacterized protein</fullName>
    </submittedName>
</protein>
<evidence type="ECO:0000256" key="5">
    <source>
        <dbReference type="ARBA" id="ARBA00023040"/>
    </source>
</evidence>
<evidence type="ECO:0000256" key="6">
    <source>
        <dbReference type="ARBA" id="ARBA00023136"/>
    </source>
</evidence>
<proteinExistence type="predicted"/>
<organism evidence="9 10">
    <name type="scientific">Owenia fusiformis</name>
    <name type="common">Polychaete worm</name>
    <dbReference type="NCBI Taxonomy" id="6347"/>
    <lineage>
        <taxon>Eukaryota</taxon>
        <taxon>Metazoa</taxon>
        <taxon>Spiralia</taxon>
        <taxon>Lophotrochozoa</taxon>
        <taxon>Annelida</taxon>
        <taxon>Polychaeta</taxon>
        <taxon>Sedentaria</taxon>
        <taxon>Canalipalpata</taxon>
        <taxon>Sabellida</taxon>
        <taxon>Oweniida</taxon>
        <taxon>Oweniidae</taxon>
        <taxon>Owenia</taxon>
    </lineage>
</organism>
<dbReference type="Pfam" id="PF00001">
    <property type="entry name" value="7tm_1"/>
    <property type="match status" value="1"/>
</dbReference>
<keyword evidence="8" id="KW-0807">Transducer</keyword>
<keyword evidence="7" id="KW-0675">Receptor</keyword>
<evidence type="ECO:0000256" key="1">
    <source>
        <dbReference type="ARBA" id="ARBA00004651"/>
    </source>
</evidence>
<evidence type="ECO:0000256" key="3">
    <source>
        <dbReference type="ARBA" id="ARBA00022692"/>
    </source>
</evidence>
<keyword evidence="2" id="KW-1003">Cell membrane</keyword>
<gene>
    <name evidence="9" type="ORF">OFUS_LOCUS14197</name>
</gene>
<dbReference type="SMART" id="SM01381">
    <property type="entry name" value="7TM_GPCR_Srsx"/>
    <property type="match status" value="1"/>
</dbReference>
<keyword evidence="4" id="KW-1133">Transmembrane helix</keyword>
<keyword evidence="5" id="KW-0297">G-protein coupled receptor</keyword>
<evidence type="ECO:0000256" key="2">
    <source>
        <dbReference type="ARBA" id="ARBA00022475"/>
    </source>
</evidence>
<comment type="caution">
    <text evidence="9">The sequence shown here is derived from an EMBL/GenBank/DDBJ whole genome shotgun (WGS) entry which is preliminary data.</text>
</comment>
<dbReference type="InterPro" id="IPR017452">
    <property type="entry name" value="GPCR_Rhodpsn_7TM"/>
</dbReference>
<keyword evidence="3" id="KW-0812">Transmembrane</keyword>
<dbReference type="InterPro" id="IPR000276">
    <property type="entry name" value="GPCR_Rhodpsn"/>
</dbReference>
<dbReference type="Gene3D" id="1.20.1070.10">
    <property type="entry name" value="Rhodopsin 7-helix transmembrane proteins"/>
    <property type="match status" value="1"/>
</dbReference>
<evidence type="ECO:0000313" key="10">
    <source>
        <dbReference type="Proteomes" id="UP000749559"/>
    </source>
</evidence>
<dbReference type="OrthoDB" id="6141330at2759"/>
<dbReference type="PROSITE" id="PS50262">
    <property type="entry name" value="G_PROTEIN_RECEP_F1_2"/>
    <property type="match status" value="1"/>
</dbReference>
<dbReference type="GO" id="GO:0004930">
    <property type="term" value="F:G protein-coupled receptor activity"/>
    <property type="evidence" value="ECO:0007669"/>
    <property type="project" value="UniProtKB-KW"/>
</dbReference>
<reference evidence="9" key="1">
    <citation type="submission" date="2022-03" db="EMBL/GenBank/DDBJ databases">
        <authorList>
            <person name="Martin C."/>
        </authorList>
    </citation>
    <scope>NUCLEOTIDE SEQUENCE</scope>
</reference>
<dbReference type="CDD" id="cd00637">
    <property type="entry name" value="7tm_classA_rhodopsin-like"/>
    <property type="match status" value="1"/>
</dbReference>
<dbReference type="EMBL" id="CAIIXF020000007">
    <property type="protein sequence ID" value="CAH1788720.1"/>
    <property type="molecule type" value="Genomic_DNA"/>
</dbReference>
<evidence type="ECO:0000256" key="4">
    <source>
        <dbReference type="ARBA" id="ARBA00022989"/>
    </source>
</evidence>
<keyword evidence="6" id="KW-0472">Membrane</keyword>
<sequence length="313" mass="35571">MKVEDTIDVIFIILTATIGIPGNILIIVAIIYDKRLRVLPNIFTGSIAIADIIILVTANPTIVISIQNDGNVLSDTFCQLGGAMVNLSCGVSINTFAVLAVNRYMYICNKKMYEKYFNSFLKSMMFAVAAWIYIVLWMLPSYTGWTQTAYMDKQYFCAIDHTFKVPYTMLLSSVGIGLPALVTFATYMKIYLVVRKSSKSVQSHNVNSSSNNDANKKARIDKQFKQIIVFVIVSMMFVVLWAPYAISILFDMNNSVPMWIMRLVTRIADVNSCINCFIYGVMNKHFRNAYRKIMFFWRKADSNETHTVQTPVD</sequence>
<dbReference type="AlphaFoldDB" id="A0A8J1UJX4"/>
<evidence type="ECO:0000313" key="9">
    <source>
        <dbReference type="EMBL" id="CAH1788720.1"/>
    </source>
</evidence>
<accession>A0A8J1UJX4</accession>
<dbReference type="PRINTS" id="PR00237">
    <property type="entry name" value="GPCRRHODOPSN"/>
</dbReference>
<name>A0A8J1UJX4_OWEFU</name>
<evidence type="ECO:0000256" key="7">
    <source>
        <dbReference type="ARBA" id="ARBA00023170"/>
    </source>
</evidence>
<dbReference type="GO" id="GO:0005886">
    <property type="term" value="C:plasma membrane"/>
    <property type="evidence" value="ECO:0007669"/>
    <property type="project" value="UniProtKB-SubCell"/>
</dbReference>
<dbReference type="PANTHER" id="PTHR24228:SF75">
    <property type="entry name" value="G-PROTEIN COUPLED RECEPTORS FAMILY 1 PROFILE DOMAIN-CONTAINING PROTEIN"/>
    <property type="match status" value="1"/>
</dbReference>
<comment type="subcellular location">
    <subcellularLocation>
        <location evidence="1">Cell membrane</location>
        <topology evidence="1">Multi-pass membrane protein</topology>
    </subcellularLocation>
</comment>
<dbReference type="SUPFAM" id="SSF81321">
    <property type="entry name" value="Family A G protein-coupled receptor-like"/>
    <property type="match status" value="1"/>
</dbReference>
<keyword evidence="10" id="KW-1185">Reference proteome</keyword>